<keyword evidence="2" id="KW-1185">Reference proteome</keyword>
<dbReference type="InterPro" id="IPR009057">
    <property type="entry name" value="Homeodomain-like_sf"/>
</dbReference>
<proteinExistence type="predicted"/>
<dbReference type="InterPro" id="IPR002514">
    <property type="entry name" value="Transposase_8"/>
</dbReference>
<comment type="caution">
    <text evidence="1">The sequence shown here is derived from an EMBL/GenBank/DDBJ whole genome shotgun (WGS) entry which is preliminary data.</text>
</comment>
<evidence type="ECO:0000313" key="2">
    <source>
        <dbReference type="Proteomes" id="UP001565435"/>
    </source>
</evidence>
<evidence type="ECO:0000313" key="1">
    <source>
        <dbReference type="EMBL" id="MEY9257737.1"/>
    </source>
</evidence>
<organism evidence="1 2">
    <name type="scientific">Brevibacterium epidermidis</name>
    <dbReference type="NCBI Taxonomy" id="1698"/>
    <lineage>
        <taxon>Bacteria</taxon>
        <taxon>Bacillati</taxon>
        <taxon>Actinomycetota</taxon>
        <taxon>Actinomycetes</taxon>
        <taxon>Micrococcales</taxon>
        <taxon>Brevibacteriaceae</taxon>
        <taxon>Brevibacterium</taxon>
    </lineage>
</organism>
<dbReference type="Proteomes" id="UP001565435">
    <property type="component" value="Unassembled WGS sequence"/>
</dbReference>
<dbReference type="Gene3D" id="1.10.10.10">
    <property type="entry name" value="Winged helix-like DNA-binding domain superfamily/Winged helix DNA-binding domain"/>
    <property type="match status" value="1"/>
</dbReference>
<gene>
    <name evidence="1" type="ORF">ABH903_000747</name>
</gene>
<dbReference type="Pfam" id="PF01527">
    <property type="entry name" value="HTH_Tnp_1"/>
    <property type="match status" value="1"/>
</dbReference>
<reference evidence="1 2" key="1">
    <citation type="submission" date="2024-07" db="EMBL/GenBank/DDBJ databases">
        <title>Mealworm larvae gut microbial communities from Newark, Delaware, USA.</title>
        <authorList>
            <person name="Blenner M."/>
        </authorList>
    </citation>
    <scope>NUCLEOTIDE SEQUENCE [LARGE SCALE GENOMIC DNA]</scope>
    <source>
        <strain evidence="1 2">UD i117</strain>
    </source>
</reference>
<dbReference type="EMBL" id="JBGBYS010000003">
    <property type="protein sequence ID" value="MEY9257737.1"/>
    <property type="molecule type" value="Genomic_DNA"/>
</dbReference>
<name>A0ABV4EGU0_BREEP</name>
<dbReference type="InterPro" id="IPR036388">
    <property type="entry name" value="WH-like_DNA-bd_sf"/>
</dbReference>
<sequence length="103" mass="11698">MNQKYSPEMRERALRMLDEAKASGEHSNLMSAVRHVAGLLGMSAETLRVWHRRREVDAGAKPGVPSDVTEENKRLRREVAELRKANEILKAASVFFAKELDRP</sequence>
<protein>
    <submittedName>
        <fullName evidence="1">Transposase</fullName>
    </submittedName>
</protein>
<dbReference type="SUPFAM" id="SSF46689">
    <property type="entry name" value="Homeodomain-like"/>
    <property type="match status" value="1"/>
</dbReference>
<accession>A0ABV4EGU0</accession>